<dbReference type="InterPro" id="IPR037524">
    <property type="entry name" value="PA14/GLEYA"/>
</dbReference>
<dbReference type="EMBL" id="KL584793">
    <property type="protein sequence ID" value="KEQ90360.1"/>
    <property type="molecule type" value="Genomic_DNA"/>
</dbReference>
<name>A0A074XY07_AURSE</name>
<dbReference type="Proteomes" id="UP000030641">
    <property type="component" value="Unassembled WGS sequence"/>
</dbReference>
<evidence type="ECO:0000313" key="2">
    <source>
        <dbReference type="EMBL" id="KEQ90360.1"/>
    </source>
</evidence>
<dbReference type="OrthoDB" id="4388755at2759"/>
<proteinExistence type="predicted"/>
<feature type="domain" description="PA14" evidence="1">
    <location>
        <begin position="227"/>
        <end position="385"/>
    </location>
</feature>
<dbReference type="RefSeq" id="XP_013338817.1">
    <property type="nucleotide sequence ID" value="XM_013483363.1"/>
</dbReference>
<dbReference type="Gene3D" id="2.60.120.1560">
    <property type="match status" value="1"/>
</dbReference>
<evidence type="ECO:0000259" key="1">
    <source>
        <dbReference type="PROSITE" id="PS51820"/>
    </source>
</evidence>
<dbReference type="InParanoid" id="A0A074XY07"/>
<dbReference type="OMA" id="VLAGPCK"/>
<gene>
    <name evidence="2" type="ORF">AUEXF2481DRAFT_9519</name>
</gene>
<accession>A0A074XY07</accession>
<reference evidence="2 3" key="1">
    <citation type="journal article" date="2014" name="BMC Genomics">
        <title>Genome sequencing of four Aureobasidium pullulans varieties: biotechnological potential, stress tolerance, and description of new species.</title>
        <authorList>
            <person name="Gostin Ar C."/>
            <person name="Ohm R.A."/>
            <person name="Kogej T."/>
            <person name="Sonjak S."/>
            <person name="Turk M."/>
            <person name="Zajc J."/>
            <person name="Zalar P."/>
            <person name="Grube M."/>
            <person name="Sun H."/>
            <person name="Han J."/>
            <person name="Sharma A."/>
            <person name="Chiniquy J."/>
            <person name="Ngan C.Y."/>
            <person name="Lipzen A."/>
            <person name="Barry K."/>
            <person name="Grigoriev I.V."/>
            <person name="Gunde-Cimerman N."/>
        </authorList>
    </citation>
    <scope>NUCLEOTIDE SEQUENCE [LARGE SCALE GENOMIC DNA]</scope>
    <source>
        <strain evidence="2 3">EXF-2481</strain>
    </source>
</reference>
<dbReference type="Pfam" id="PF10528">
    <property type="entry name" value="GLEYA"/>
    <property type="match status" value="1"/>
</dbReference>
<protein>
    <recommendedName>
        <fullName evidence="1">PA14 domain-containing protein</fullName>
    </recommendedName>
</protein>
<dbReference type="HOGENOM" id="CLU_030583_3_0_1"/>
<dbReference type="GeneID" id="25372368"/>
<organism evidence="2 3">
    <name type="scientific">Aureobasidium subglaciale (strain EXF-2481)</name>
    <name type="common">Aureobasidium pullulans var. subglaciale</name>
    <dbReference type="NCBI Taxonomy" id="1043005"/>
    <lineage>
        <taxon>Eukaryota</taxon>
        <taxon>Fungi</taxon>
        <taxon>Dikarya</taxon>
        <taxon>Ascomycota</taxon>
        <taxon>Pezizomycotina</taxon>
        <taxon>Dothideomycetes</taxon>
        <taxon>Dothideomycetidae</taxon>
        <taxon>Dothideales</taxon>
        <taxon>Saccotheciaceae</taxon>
        <taxon>Aureobasidium</taxon>
    </lineage>
</organism>
<dbReference type="InterPro" id="IPR018871">
    <property type="entry name" value="GLEYA_adhesin_domain"/>
</dbReference>
<keyword evidence="3" id="KW-1185">Reference proteome</keyword>
<sequence>MKYTTAAVLAAIGLTKAAPLEDRSLKAANCFAVDLVVDVLRLYPSASPFCSSVLRIPTVTTTKTVSSTASYTSSLTTTVPTTVSTITSTAEPITEYSTIETTITTCIPSAVNKREIEKRALIPASISISGSCAGAPGVLRNIACNAITSACNCLGIPTPTSTITQTQISSTTAYPTATVYSSITATATVTGTTTVPTTLTSTVNYCPVPSSCNNAGIRWGYYPNYENNNIGNGDNYYSNYDPTVIKSETPDYQSTATVAGGLNQNSVSDISIYGSSQTFHSDFFTLNHVGYIFAQNTGTYTFTLGNVDDIVLLWLGDTAVRGWTRGNANALAIYSSQPTASASIELVQGQYLPFRVVFGNAQGAISFSLQLAAPDGTVILDSNTQDSKFLVQYSCDGVAAPAFPAFGAET</sequence>
<evidence type="ECO:0000313" key="3">
    <source>
        <dbReference type="Proteomes" id="UP000030641"/>
    </source>
</evidence>
<dbReference type="PROSITE" id="PS51820">
    <property type="entry name" value="PA14"/>
    <property type="match status" value="1"/>
</dbReference>
<dbReference type="SUPFAM" id="SSF56988">
    <property type="entry name" value="Anthrax protective antigen"/>
    <property type="match status" value="1"/>
</dbReference>
<dbReference type="AlphaFoldDB" id="A0A074XY07"/>
<dbReference type="STRING" id="1043005.A0A074XY07"/>